<accession>A0A8T0C2T7</accession>
<reference evidence="2 3" key="1">
    <citation type="journal article" date="2012" name="J. Bacteriol.">
        <title>Genome sequence of the cycloprodigiosin-producing bacterial strain Pseudoalteromonas rubra ATCC 29570(T).</title>
        <authorList>
            <person name="Xie B.B."/>
            <person name="Shu Y.L."/>
            <person name="Qin Q.L."/>
            <person name="Rong J.C."/>
            <person name="Zhang X.Y."/>
            <person name="Chen X.L."/>
            <person name="Zhou B.C."/>
            <person name="Zhang Y.Z."/>
        </authorList>
    </citation>
    <scope>NUCLEOTIDE SEQUENCE [LARGE SCALE GENOMIC DNA]</scope>
    <source>
        <strain evidence="2 3">DSM 6842</strain>
    </source>
</reference>
<gene>
    <name evidence="2" type="ORF">PRUB_b0928</name>
</gene>
<name>A0A8T0C2T7_9GAMM</name>
<dbReference type="Proteomes" id="UP000016480">
    <property type="component" value="Unassembled WGS sequence"/>
</dbReference>
<keyword evidence="1" id="KW-1133">Transmembrane helix</keyword>
<dbReference type="EMBL" id="AHCD03000044">
    <property type="protein sequence ID" value="KAF7781637.1"/>
    <property type="molecule type" value="Genomic_DNA"/>
</dbReference>
<evidence type="ECO:0000313" key="2">
    <source>
        <dbReference type="EMBL" id="KAF7781637.1"/>
    </source>
</evidence>
<comment type="caution">
    <text evidence="2">The sequence shown here is derived from an EMBL/GenBank/DDBJ whole genome shotgun (WGS) entry which is preliminary data.</text>
</comment>
<proteinExistence type="predicted"/>
<protein>
    <submittedName>
        <fullName evidence="2">Uncharacterized protein</fullName>
    </submittedName>
</protein>
<keyword evidence="1" id="KW-0812">Transmembrane</keyword>
<dbReference type="AlphaFoldDB" id="A0A8T0C2T7"/>
<evidence type="ECO:0000313" key="3">
    <source>
        <dbReference type="Proteomes" id="UP000016480"/>
    </source>
</evidence>
<keyword evidence="1" id="KW-0472">Membrane</keyword>
<organism evidence="2 3">
    <name type="scientific">Pseudoalteromonas rubra</name>
    <dbReference type="NCBI Taxonomy" id="43658"/>
    <lineage>
        <taxon>Bacteria</taxon>
        <taxon>Pseudomonadati</taxon>
        <taxon>Pseudomonadota</taxon>
        <taxon>Gammaproteobacteria</taxon>
        <taxon>Alteromonadales</taxon>
        <taxon>Pseudoalteromonadaceae</taxon>
        <taxon>Pseudoalteromonas</taxon>
    </lineage>
</organism>
<sequence length="38" mass="4348">MVKRVALFRAIKSFYTHLITYAVTTIFLFILSNIVSLG</sequence>
<feature type="transmembrane region" description="Helical" evidence="1">
    <location>
        <begin position="14"/>
        <end position="35"/>
    </location>
</feature>
<evidence type="ECO:0000256" key="1">
    <source>
        <dbReference type="SAM" id="Phobius"/>
    </source>
</evidence>